<comment type="caution">
    <text evidence="1">The sequence shown here is derived from an EMBL/GenBank/DDBJ whole genome shotgun (WGS) entry which is preliminary data.</text>
</comment>
<dbReference type="Pfam" id="PF16119">
    <property type="entry name" value="DUF4835"/>
    <property type="match status" value="1"/>
</dbReference>
<dbReference type="EMBL" id="JACHKT010000003">
    <property type="protein sequence ID" value="MBB6002068.1"/>
    <property type="molecule type" value="Genomic_DNA"/>
</dbReference>
<accession>A0A841EMV2</accession>
<gene>
    <name evidence="1" type="ORF">HNP25_000717</name>
</gene>
<dbReference type="Proteomes" id="UP000524404">
    <property type="component" value="Unassembled WGS sequence"/>
</dbReference>
<dbReference type="InterPro" id="IPR032274">
    <property type="entry name" value="DUF4835"/>
</dbReference>
<dbReference type="RefSeq" id="WP_184130365.1">
    <property type="nucleotide sequence ID" value="NZ_JACHKT010000003.1"/>
</dbReference>
<keyword evidence="2" id="KW-1185">Reference proteome</keyword>
<reference evidence="1 2" key="1">
    <citation type="submission" date="2020-08" db="EMBL/GenBank/DDBJ databases">
        <title>Functional genomics of gut bacteria from endangered species of beetles.</title>
        <authorList>
            <person name="Carlos-Shanley C."/>
        </authorList>
    </citation>
    <scope>NUCLEOTIDE SEQUENCE [LARGE SCALE GENOMIC DNA]</scope>
    <source>
        <strain evidence="1 2">S00070</strain>
    </source>
</reference>
<evidence type="ECO:0008006" key="3">
    <source>
        <dbReference type="Google" id="ProtNLM"/>
    </source>
</evidence>
<evidence type="ECO:0000313" key="1">
    <source>
        <dbReference type="EMBL" id="MBB6002068.1"/>
    </source>
</evidence>
<proteinExistence type="predicted"/>
<sequence length="314" mass="36213">MKNNNRNNSFQKHTLFIIFAVMITLLVINKANAQEINCRVSISTDQIQVNEQRGATQIYTELQNVMQEFLNNRRWTNDNFAPEEKINCSLAVIITKATANGDYEANARLQVTRPVYGTAYETVLLNYIDRNFVFKYVAGTPLTYNDNNYNDNLTQMLAFYAYLALAFDYDSFEKMGGLNYAQKALNVVNLAQNAGGGWSSSNDIRNRYWVAENLLNQQLQTLREGFYTYHRLAMDNYANDPANSRKQIIEYLNTIKQVSQNRPGQVWYRLFFEAKSTELLNIFSDAPLDERKKIVPLLTSLDPTNSEAYRKLSK</sequence>
<evidence type="ECO:0000313" key="2">
    <source>
        <dbReference type="Proteomes" id="UP000524404"/>
    </source>
</evidence>
<organism evidence="1 2">
    <name type="scientific">Arcicella rosea</name>
    <dbReference type="NCBI Taxonomy" id="502909"/>
    <lineage>
        <taxon>Bacteria</taxon>
        <taxon>Pseudomonadati</taxon>
        <taxon>Bacteroidota</taxon>
        <taxon>Cytophagia</taxon>
        <taxon>Cytophagales</taxon>
        <taxon>Flectobacillaceae</taxon>
        <taxon>Arcicella</taxon>
    </lineage>
</organism>
<name>A0A841EMV2_9BACT</name>
<dbReference type="AlphaFoldDB" id="A0A841EMV2"/>
<protein>
    <recommendedName>
        <fullName evidence="3">DUF4835 domain-containing protein</fullName>
    </recommendedName>
</protein>